<feature type="binding site" evidence="8">
    <location>
        <position position="473"/>
    </location>
    <ligand>
        <name>Ni(2+)</name>
        <dbReference type="ChEBI" id="CHEBI:49786"/>
    </ligand>
</feature>
<accession>D4H4H9</accession>
<dbReference type="EC" id="1.12.2.1" evidence="9"/>
<keyword evidence="7 9" id="KW-0560">Oxidoreductase</keyword>
<dbReference type="SUPFAM" id="SSF56762">
    <property type="entry name" value="HydB/Nqo4-like"/>
    <property type="match status" value="1"/>
</dbReference>
<dbReference type="GO" id="GO:0030313">
    <property type="term" value="C:cell envelope"/>
    <property type="evidence" value="ECO:0007669"/>
    <property type="project" value="UniProtKB-SubCell"/>
</dbReference>
<keyword evidence="8" id="KW-0460">Magnesium</keyword>
<dbReference type="GO" id="GO:0008901">
    <property type="term" value="F:ferredoxin hydrogenase activity"/>
    <property type="evidence" value="ECO:0007669"/>
    <property type="project" value="InterPro"/>
</dbReference>
<keyword evidence="6 8" id="KW-0479">Metal-binding</keyword>
<evidence type="ECO:0000256" key="5">
    <source>
        <dbReference type="ARBA" id="ARBA00022596"/>
    </source>
</evidence>
<comment type="similarity">
    <text evidence="3">Belongs to the [NiFe]/[NiFeSe] hydrogenase large subunit family.</text>
</comment>
<dbReference type="InterPro" id="IPR001501">
    <property type="entry name" value="Ni-dep_hyd_lsu"/>
</dbReference>
<dbReference type="GO" id="GO:0047806">
    <property type="term" value="F:cytochrome-c3 hydrogenase activity"/>
    <property type="evidence" value="ECO:0007669"/>
    <property type="project" value="UniProtKB-EC"/>
</dbReference>
<keyword evidence="10" id="KW-1185">Reference proteome</keyword>
<evidence type="ECO:0000256" key="8">
    <source>
        <dbReference type="PIRSR" id="PIRSR601501-1"/>
    </source>
</evidence>
<evidence type="ECO:0000256" key="6">
    <source>
        <dbReference type="ARBA" id="ARBA00022723"/>
    </source>
</evidence>
<protein>
    <submittedName>
        <fullName evidence="9">Cytochrome-c3 hydrogenase</fullName>
        <ecNumber evidence="9">1.12.2.1</ecNumber>
    </submittedName>
</protein>
<comment type="subcellular location">
    <subcellularLocation>
        <location evidence="2">Cell envelope</location>
    </subcellularLocation>
</comment>
<feature type="binding site" evidence="8">
    <location>
        <position position="479"/>
    </location>
    <ligand>
        <name>Mg(2+)</name>
        <dbReference type="ChEBI" id="CHEBI:18420"/>
    </ligand>
</feature>
<dbReference type="RefSeq" id="WP_013011808.1">
    <property type="nucleotide sequence ID" value="NC_013943.1"/>
</dbReference>
<sequence>MSKLLTVDPLTRIEGHMSVETAVESGKVSEVRIAGNMYRGFERMLLGRHPVDSARIAQRICGVCHEVHGVSSVMALEQIFGITPPANGIILRDMILGLHIVTDHILHFYNLCLPDYVNLSSAAGYNGKDRDLRNISDWLSSSGTAFMQNRTEGNYIKDKDSARRFALNYFEAIKIRSQAAGGLAILGAKVPFIHALMPGGITTEITTDALMKYYRALDATAEFVSSSFMPDVIEIAQRFPEYFDIGEAYNTFYAHQSFNSAKGDLFTQGVIADGEKVDFDYNKVKELIGSSYYKADGSPDENAEGAYSWIKAPRYDGIPLETGPIARAAVGNDEEFKSLLRRLGQKSIKSSVMGRLLARAHESVMLCNYLYGRTEEYVIGKPAIRAVDLQAPVSGEGIGFSVAARGALVHHITAYKGKVTDYKMIVPSTWNFGPTVDGRLGVAEKAVLGTPVNYGGVSGSIEVGRVIRSFDPCTACSIH</sequence>
<dbReference type="Pfam" id="PF00374">
    <property type="entry name" value="NiFeSe_Hases"/>
    <property type="match status" value="1"/>
</dbReference>
<dbReference type="PANTHER" id="PTHR42958">
    <property type="entry name" value="HYDROGENASE-2 LARGE CHAIN"/>
    <property type="match status" value="1"/>
</dbReference>
<evidence type="ECO:0000256" key="3">
    <source>
        <dbReference type="ARBA" id="ARBA00009292"/>
    </source>
</evidence>
<feature type="binding site" evidence="8">
    <location>
        <position position="64"/>
    </location>
    <ligand>
        <name>Ni(2+)</name>
        <dbReference type="ChEBI" id="CHEBI:49786"/>
    </ligand>
</feature>
<dbReference type="AlphaFoldDB" id="D4H4H9"/>
<feature type="binding site" evidence="8">
    <location>
        <position position="476"/>
    </location>
    <ligand>
        <name>Fe cation</name>
        <dbReference type="ChEBI" id="CHEBI:24875"/>
    </ligand>
</feature>
<dbReference type="InterPro" id="IPR029014">
    <property type="entry name" value="NiFe-Hase_large"/>
</dbReference>
<dbReference type="STRING" id="522772.Dacet_2548"/>
<comment type="cofactor">
    <cofactor evidence="8">
        <name>Fe cation</name>
        <dbReference type="ChEBI" id="CHEBI:24875"/>
    </cofactor>
</comment>
<feature type="binding site" evidence="8">
    <location>
        <position position="42"/>
    </location>
    <ligand>
        <name>Mg(2+)</name>
        <dbReference type="ChEBI" id="CHEBI:18420"/>
    </ligand>
</feature>
<dbReference type="PROSITE" id="PS00507">
    <property type="entry name" value="NI_HGENASE_L_1"/>
    <property type="match status" value="1"/>
</dbReference>
<gene>
    <name evidence="9" type="ordered locus">Dacet_2548</name>
</gene>
<keyword evidence="8" id="KW-0408">Iron</keyword>
<dbReference type="KEGG" id="dap:Dacet_2548"/>
<feature type="binding site" evidence="8">
    <location>
        <position position="64"/>
    </location>
    <ligand>
        <name>Fe cation</name>
        <dbReference type="ChEBI" id="CHEBI:24875"/>
    </ligand>
</feature>
<dbReference type="PaxDb" id="522772-Dacet_2548"/>
<feature type="binding site" evidence="8">
    <location>
        <position position="61"/>
    </location>
    <ligand>
        <name>Ni(2+)</name>
        <dbReference type="ChEBI" id="CHEBI:49786"/>
    </ligand>
</feature>
<feature type="binding site" evidence="8">
    <location>
        <position position="424"/>
    </location>
    <ligand>
        <name>Mg(2+)</name>
        <dbReference type="ChEBI" id="CHEBI:18420"/>
    </ligand>
</feature>
<evidence type="ECO:0000256" key="7">
    <source>
        <dbReference type="ARBA" id="ARBA00023002"/>
    </source>
</evidence>
<dbReference type="eggNOG" id="COG0374">
    <property type="taxonomic scope" value="Bacteria"/>
</dbReference>
<dbReference type="InParanoid" id="D4H4H9"/>
<evidence type="ECO:0000313" key="10">
    <source>
        <dbReference type="Proteomes" id="UP000002012"/>
    </source>
</evidence>
<dbReference type="InterPro" id="IPR050867">
    <property type="entry name" value="NiFe/NiFeSe_hydrgnase_LSU"/>
</dbReference>
<reference evidence="9 10" key="1">
    <citation type="journal article" date="2010" name="Stand. Genomic Sci.">
        <title>Complete genome sequence of Denitrovibrio acetiphilus type strain (N2460).</title>
        <authorList>
            <person name="Kiss H."/>
            <person name="Lang E."/>
            <person name="Lapidus A."/>
            <person name="Copeland A."/>
            <person name="Nolan M."/>
            <person name="Glavina Del Rio T."/>
            <person name="Chen F."/>
            <person name="Lucas S."/>
            <person name="Tice H."/>
            <person name="Cheng J.F."/>
            <person name="Han C."/>
            <person name="Goodwin L."/>
            <person name="Pitluck S."/>
            <person name="Liolios K."/>
            <person name="Pati A."/>
            <person name="Ivanova N."/>
            <person name="Mavromatis K."/>
            <person name="Chen A."/>
            <person name="Palaniappan K."/>
            <person name="Land M."/>
            <person name="Hauser L."/>
            <person name="Chang Y.J."/>
            <person name="Jeffries C.D."/>
            <person name="Detter J.C."/>
            <person name="Brettin T."/>
            <person name="Spring S."/>
            <person name="Rohde M."/>
            <person name="Goker M."/>
            <person name="Woyke T."/>
            <person name="Bristow J."/>
            <person name="Eisen J.A."/>
            <person name="Markowitz V."/>
            <person name="Hugenholtz P."/>
            <person name="Kyrpides N.C."/>
            <person name="Klenk H.P."/>
        </authorList>
    </citation>
    <scope>NUCLEOTIDE SEQUENCE [LARGE SCALE GENOMIC DNA]</scope>
    <source>
        <strain evidence="10">DSM 12809 / NBRC 114555 / N2460</strain>
    </source>
</reference>
<proteinExistence type="inferred from homology"/>
<comment type="subunit">
    <text evidence="4">Heterodimer of a large and a small subunit.</text>
</comment>
<keyword evidence="5 8" id="KW-0533">Nickel</keyword>
<dbReference type="Gene3D" id="1.10.645.10">
    <property type="entry name" value="Cytochrome-c3 Hydrogenase, chain B"/>
    <property type="match status" value="1"/>
</dbReference>
<organism evidence="9 10">
    <name type="scientific">Denitrovibrio acetiphilus (strain DSM 12809 / NBRC 114555 / N2460)</name>
    <dbReference type="NCBI Taxonomy" id="522772"/>
    <lineage>
        <taxon>Bacteria</taxon>
        <taxon>Pseudomonadati</taxon>
        <taxon>Deferribacterota</taxon>
        <taxon>Deferribacteres</taxon>
        <taxon>Deferribacterales</taxon>
        <taxon>Geovibrionaceae</taxon>
        <taxon>Denitrovibrio</taxon>
    </lineage>
</organism>
<name>D4H4H9_DENA2</name>
<evidence type="ECO:0000256" key="4">
    <source>
        <dbReference type="ARBA" id="ARBA00011771"/>
    </source>
</evidence>
<dbReference type="InterPro" id="IPR018194">
    <property type="entry name" value="Ni-dep_hyd_lsu_Ni_BS"/>
</dbReference>
<evidence type="ECO:0000313" key="9">
    <source>
        <dbReference type="EMBL" id="ADD69308.1"/>
    </source>
</evidence>
<dbReference type="PANTHER" id="PTHR42958:SF2">
    <property type="entry name" value="UPTAKE HYDROGENASE LARGE SUBUNIT"/>
    <property type="match status" value="1"/>
</dbReference>
<evidence type="ECO:0000256" key="1">
    <source>
        <dbReference type="ARBA" id="ARBA00001967"/>
    </source>
</evidence>
<dbReference type="EMBL" id="CP001968">
    <property type="protein sequence ID" value="ADD69308.1"/>
    <property type="molecule type" value="Genomic_DNA"/>
</dbReference>
<comment type="cofactor">
    <cofactor evidence="1 8">
        <name>Ni(2+)</name>
        <dbReference type="ChEBI" id="CHEBI:49786"/>
    </cofactor>
</comment>
<dbReference type="HOGENOM" id="CLU_030087_0_0_0"/>
<dbReference type="OrthoDB" id="9761717at2"/>
<evidence type="ECO:0000256" key="2">
    <source>
        <dbReference type="ARBA" id="ARBA00004196"/>
    </source>
</evidence>
<dbReference type="GO" id="GO:0016151">
    <property type="term" value="F:nickel cation binding"/>
    <property type="evidence" value="ECO:0007669"/>
    <property type="project" value="InterPro"/>
</dbReference>
<dbReference type="Proteomes" id="UP000002012">
    <property type="component" value="Chromosome"/>
</dbReference>